<name>A0A2M6YE86_9BACT</name>
<keyword evidence="1" id="KW-1133">Transmembrane helix</keyword>
<gene>
    <name evidence="2" type="ORF">COT08_01250</name>
</gene>
<evidence type="ECO:0000256" key="1">
    <source>
        <dbReference type="SAM" id="Phobius"/>
    </source>
</evidence>
<keyword evidence="1" id="KW-0812">Transmembrane</keyword>
<proteinExistence type="predicted"/>
<accession>A0A2M6YE86</accession>
<organism evidence="2 3">
    <name type="scientific">Candidatus Woesebacteria bacterium CG07_land_8_20_14_0_80_44_9</name>
    <dbReference type="NCBI Taxonomy" id="1975058"/>
    <lineage>
        <taxon>Bacteria</taxon>
        <taxon>Candidatus Woeseibacteriota</taxon>
    </lineage>
</organism>
<evidence type="ECO:0000313" key="3">
    <source>
        <dbReference type="Proteomes" id="UP000231669"/>
    </source>
</evidence>
<evidence type="ECO:0000313" key="2">
    <source>
        <dbReference type="EMBL" id="PIU28474.1"/>
    </source>
</evidence>
<comment type="caution">
    <text evidence="2">The sequence shown here is derived from an EMBL/GenBank/DDBJ whole genome shotgun (WGS) entry which is preliminary data.</text>
</comment>
<protein>
    <submittedName>
        <fullName evidence="2">Uncharacterized protein</fullName>
    </submittedName>
</protein>
<feature type="transmembrane region" description="Helical" evidence="1">
    <location>
        <begin position="123"/>
        <end position="144"/>
    </location>
</feature>
<dbReference type="AlphaFoldDB" id="A0A2M6YE86"/>
<reference evidence="3" key="1">
    <citation type="submission" date="2017-09" db="EMBL/GenBank/DDBJ databases">
        <title>Depth-based differentiation of microbial function through sediment-hosted aquifers and enrichment of novel symbionts in the deep terrestrial subsurface.</title>
        <authorList>
            <person name="Probst A.J."/>
            <person name="Ladd B."/>
            <person name="Jarett J.K."/>
            <person name="Geller-Mcgrath D.E."/>
            <person name="Sieber C.M.K."/>
            <person name="Emerson J.B."/>
            <person name="Anantharaman K."/>
            <person name="Thomas B.C."/>
            <person name="Malmstrom R."/>
            <person name="Stieglmeier M."/>
            <person name="Klingl A."/>
            <person name="Woyke T."/>
            <person name="Ryan C.M."/>
            <person name="Banfield J.F."/>
        </authorList>
    </citation>
    <scope>NUCLEOTIDE SEQUENCE [LARGE SCALE GENOMIC DNA]</scope>
</reference>
<feature type="transmembrane region" description="Helical" evidence="1">
    <location>
        <begin position="12"/>
        <end position="32"/>
    </location>
</feature>
<feature type="transmembrane region" description="Helical" evidence="1">
    <location>
        <begin position="94"/>
        <end position="117"/>
    </location>
</feature>
<dbReference type="Proteomes" id="UP000231669">
    <property type="component" value="Unassembled WGS sequence"/>
</dbReference>
<keyword evidence="1" id="KW-0472">Membrane</keyword>
<dbReference type="EMBL" id="PEXE01000029">
    <property type="protein sequence ID" value="PIU28474.1"/>
    <property type="molecule type" value="Genomic_DNA"/>
</dbReference>
<feature type="transmembrane region" description="Helical" evidence="1">
    <location>
        <begin position="38"/>
        <end position="61"/>
    </location>
</feature>
<sequence>MLKILRKIKSIHIQAILVLIVYLIFSKINLVSSAASKYLWVSFLSPFIYGSLSGLVFLYLFSHEDFFPIAREIEKKERKAEQRWQERLSHHGKVFICFFIGAATSPVLCALAVRLLIHKHKFWYKYAVIFVSEIFSTILNVGLLKGLIRVF</sequence>